<dbReference type="CDD" id="cd07500">
    <property type="entry name" value="HAD_PSP"/>
    <property type="match status" value="1"/>
</dbReference>
<dbReference type="InterPro" id="IPR004469">
    <property type="entry name" value="PSP"/>
</dbReference>
<comment type="caution">
    <text evidence="15">The sequence shown here is derived from an EMBL/GenBank/DDBJ whole genome shotgun (WGS) entry which is preliminary data.</text>
</comment>
<dbReference type="SFLD" id="SFLDG01137">
    <property type="entry name" value="C1.6.1:_Phosphoserine_Phosphat"/>
    <property type="match status" value="1"/>
</dbReference>
<dbReference type="SUPFAM" id="SSF56784">
    <property type="entry name" value="HAD-like"/>
    <property type="match status" value="1"/>
</dbReference>
<comment type="cofactor">
    <cofactor evidence="1">
        <name>Mg(2+)</name>
        <dbReference type="ChEBI" id="CHEBI:18420"/>
    </cofactor>
</comment>
<feature type="active site" description="Nucleophile" evidence="14">
    <location>
        <position position="80"/>
    </location>
</feature>
<dbReference type="SFLD" id="SFLDG01136">
    <property type="entry name" value="C1.6:_Phosphoserine_Phosphatas"/>
    <property type="match status" value="1"/>
</dbReference>
<organism evidence="15 16">
    <name type="scientific">Rivihabitans pingtungensis</name>
    <dbReference type="NCBI Taxonomy" id="1054498"/>
    <lineage>
        <taxon>Bacteria</taxon>
        <taxon>Pseudomonadati</taxon>
        <taxon>Pseudomonadota</taxon>
        <taxon>Betaproteobacteria</taxon>
        <taxon>Neisseriales</taxon>
        <taxon>Aquaspirillaceae</taxon>
        <taxon>Rivihabitans</taxon>
    </lineage>
</organism>
<dbReference type="Proteomes" id="UP000247555">
    <property type="component" value="Unassembled WGS sequence"/>
</dbReference>
<dbReference type="InterPro" id="IPR036412">
    <property type="entry name" value="HAD-like_sf"/>
</dbReference>
<dbReference type="RefSeq" id="WP_110391924.1">
    <property type="nucleotide sequence ID" value="NZ_QJKI01000027.1"/>
</dbReference>
<keyword evidence="9" id="KW-0460">Magnesium</keyword>
<keyword evidence="16" id="KW-1185">Reference proteome</keyword>
<dbReference type="InterPro" id="IPR023214">
    <property type="entry name" value="HAD_sf"/>
</dbReference>
<evidence type="ECO:0000256" key="6">
    <source>
        <dbReference type="ARBA" id="ARBA00022605"/>
    </source>
</evidence>
<dbReference type="SFLD" id="SFLDS00003">
    <property type="entry name" value="Haloacid_Dehalogenase"/>
    <property type="match status" value="1"/>
</dbReference>
<evidence type="ECO:0000256" key="1">
    <source>
        <dbReference type="ARBA" id="ARBA00001946"/>
    </source>
</evidence>
<name>A0A318KHQ5_9NEIS</name>
<dbReference type="UniPathway" id="UPA00135">
    <property type="reaction ID" value="UER00198"/>
</dbReference>
<evidence type="ECO:0000256" key="9">
    <source>
        <dbReference type="ARBA" id="ARBA00022842"/>
    </source>
</evidence>
<dbReference type="GO" id="GO:0006564">
    <property type="term" value="P:L-serine biosynthetic process"/>
    <property type="evidence" value="ECO:0007669"/>
    <property type="project" value="UniProtKB-KW"/>
</dbReference>
<comment type="catalytic activity">
    <reaction evidence="13">
        <text>O-phospho-D-serine + H2O = D-serine + phosphate</text>
        <dbReference type="Rhea" id="RHEA:24873"/>
        <dbReference type="ChEBI" id="CHEBI:15377"/>
        <dbReference type="ChEBI" id="CHEBI:35247"/>
        <dbReference type="ChEBI" id="CHEBI:43474"/>
        <dbReference type="ChEBI" id="CHEBI:58680"/>
        <dbReference type="EC" id="3.1.3.3"/>
    </reaction>
</comment>
<reference evidence="15 16" key="1">
    <citation type="submission" date="2018-05" db="EMBL/GenBank/DDBJ databases">
        <title>Genomic Encyclopedia of Type Strains, Phase IV (KMG-IV): sequencing the most valuable type-strain genomes for metagenomic binning, comparative biology and taxonomic classification.</title>
        <authorList>
            <person name="Goeker M."/>
        </authorList>
    </citation>
    <scope>NUCLEOTIDE SEQUENCE [LARGE SCALE GENOMIC DNA]</scope>
    <source>
        <strain evidence="15 16">DSM 29661</strain>
    </source>
</reference>
<dbReference type="InterPro" id="IPR050582">
    <property type="entry name" value="HAD-like_SerB"/>
</dbReference>
<evidence type="ECO:0000256" key="8">
    <source>
        <dbReference type="ARBA" id="ARBA00022801"/>
    </source>
</evidence>
<comment type="similarity">
    <text evidence="3">Belongs to the HAD-like hydrolase superfamily. SerB family.</text>
</comment>
<keyword evidence="8" id="KW-0378">Hydrolase</keyword>
<dbReference type="GO" id="GO:0005737">
    <property type="term" value="C:cytoplasm"/>
    <property type="evidence" value="ECO:0007669"/>
    <property type="project" value="TreeGrafter"/>
</dbReference>
<evidence type="ECO:0000256" key="12">
    <source>
        <dbReference type="ARBA" id="ARBA00048138"/>
    </source>
</evidence>
<evidence type="ECO:0000313" key="16">
    <source>
        <dbReference type="Proteomes" id="UP000247555"/>
    </source>
</evidence>
<evidence type="ECO:0000256" key="7">
    <source>
        <dbReference type="ARBA" id="ARBA00022723"/>
    </source>
</evidence>
<evidence type="ECO:0000256" key="4">
    <source>
        <dbReference type="ARBA" id="ARBA00012640"/>
    </source>
</evidence>
<dbReference type="NCBIfam" id="TIGR01488">
    <property type="entry name" value="HAD-SF-IB"/>
    <property type="match status" value="1"/>
</dbReference>
<sequence length="282" mass="30434">MSSLNLIIQGKPLAMDVLAELAVEAGSPAIEPLSKTAWRFLDAKESSKEWVSQACRELECDWAYVPAGLTLSHFGLWMTDMDSTLIQIECIDEIAGMLGLKDKVAAITERSMAGELDFSQSLRERVALLAGLKETTLKVVYEKKVKLNPGAKELIAACQAKGVKIGLISGGFTYFTNRLKQELGLDYAIANTLEVVNGRLTGMVKGDIIDAQAKADWLLKLRGELGLRPDQVFATGDGANDLKMLAAAGVGIAYHAKPVVRHQAHVALSYSGLDGVINLFAD</sequence>
<evidence type="ECO:0000256" key="11">
    <source>
        <dbReference type="ARBA" id="ARBA00031693"/>
    </source>
</evidence>
<dbReference type="OrthoDB" id="9792539at2"/>
<dbReference type="NCBIfam" id="TIGR00338">
    <property type="entry name" value="serB"/>
    <property type="match status" value="1"/>
</dbReference>
<dbReference type="SFLD" id="SFLDF00029">
    <property type="entry name" value="phosphoserine_phosphatase"/>
    <property type="match status" value="1"/>
</dbReference>
<dbReference type="EMBL" id="QJKI01000027">
    <property type="protein sequence ID" value="PXX75183.1"/>
    <property type="molecule type" value="Genomic_DNA"/>
</dbReference>
<dbReference type="PANTHER" id="PTHR43344">
    <property type="entry name" value="PHOSPHOSERINE PHOSPHATASE"/>
    <property type="match status" value="1"/>
</dbReference>
<evidence type="ECO:0000256" key="13">
    <source>
        <dbReference type="ARBA" id="ARBA00048523"/>
    </source>
</evidence>
<dbReference type="AlphaFoldDB" id="A0A318KHQ5"/>
<gene>
    <name evidence="15" type="ORF">DFR34_12736</name>
</gene>
<evidence type="ECO:0000313" key="15">
    <source>
        <dbReference type="EMBL" id="PXX75183.1"/>
    </source>
</evidence>
<keyword evidence="7" id="KW-0479">Metal-binding</keyword>
<dbReference type="Pfam" id="PF12710">
    <property type="entry name" value="HAD"/>
    <property type="match status" value="1"/>
</dbReference>
<accession>A0A318KHQ5</accession>
<evidence type="ECO:0000256" key="5">
    <source>
        <dbReference type="ARBA" id="ARBA00015196"/>
    </source>
</evidence>
<keyword evidence="10" id="KW-0718">Serine biosynthesis</keyword>
<feature type="active site" description="Proton donor" evidence="14">
    <location>
        <position position="82"/>
    </location>
</feature>
<evidence type="ECO:0000256" key="3">
    <source>
        <dbReference type="ARBA" id="ARBA00009184"/>
    </source>
</evidence>
<dbReference type="GO" id="GO:0000287">
    <property type="term" value="F:magnesium ion binding"/>
    <property type="evidence" value="ECO:0007669"/>
    <property type="project" value="TreeGrafter"/>
</dbReference>
<evidence type="ECO:0000256" key="10">
    <source>
        <dbReference type="ARBA" id="ARBA00023299"/>
    </source>
</evidence>
<evidence type="ECO:0000256" key="2">
    <source>
        <dbReference type="ARBA" id="ARBA00005135"/>
    </source>
</evidence>
<dbReference type="GO" id="GO:0036424">
    <property type="term" value="F:L-phosphoserine phosphatase activity"/>
    <property type="evidence" value="ECO:0007669"/>
    <property type="project" value="InterPro"/>
</dbReference>
<comment type="pathway">
    <text evidence="2">Amino-acid biosynthesis; L-serine biosynthesis; L-serine from 3-phospho-D-glycerate: step 3/3.</text>
</comment>
<dbReference type="PANTHER" id="PTHR43344:SF2">
    <property type="entry name" value="PHOSPHOSERINE PHOSPHATASE"/>
    <property type="match status" value="1"/>
</dbReference>
<proteinExistence type="inferred from homology"/>
<comment type="catalytic activity">
    <reaction evidence="12">
        <text>O-phospho-L-serine + H2O = L-serine + phosphate</text>
        <dbReference type="Rhea" id="RHEA:21208"/>
        <dbReference type="ChEBI" id="CHEBI:15377"/>
        <dbReference type="ChEBI" id="CHEBI:33384"/>
        <dbReference type="ChEBI" id="CHEBI:43474"/>
        <dbReference type="ChEBI" id="CHEBI:57524"/>
        <dbReference type="EC" id="3.1.3.3"/>
    </reaction>
</comment>
<keyword evidence="6" id="KW-0028">Amino-acid biosynthesis</keyword>
<dbReference type="EC" id="3.1.3.3" evidence="4"/>
<protein>
    <recommendedName>
        <fullName evidence="5">Phosphoserine phosphatase</fullName>
        <ecNumber evidence="4">3.1.3.3</ecNumber>
    </recommendedName>
    <alternativeName>
        <fullName evidence="11">O-phosphoserine phosphohydrolase</fullName>
    </alternativeName>
</protein>
<evidence type="ECO:0000256" key="14">
    <source>
        <dbReference type="PIRSR" id="PIRSR604469-1"/>
    </source>
</evidence>
<dbReference type="Gene3D" id="3.40.50.1000">
    <property type="entry name" value="HAD superfamily/HAD-like"/>
    <property type="match status" value="1"/>
</dbReference>